<sequence>MMSFPSKDEKCDFILIMYNTNVGDLITEKLMLSLNLIGGYICMPNTFTVEDNPKSYFYDAKFDEATLMDGLKRFDISTGFATFKSSGKFEYEIHFSGIKKDSGNVNFRLSDVEYSMVKEWYSLSSAMILIWKPDYAYAAPYWEQYERNEEYEKMMREKNFRKYGPDSFAIRTWLSYRLASMINIEKLKDLGADVREIEGYGFEVDLLPEPWNMDFDHLIEQREKLNTVLSDAGIKGDYTKPYLPIAGPKWKGL</sequence>
<proteinExistence type="predicted"/>
<dbReference type="EMBL" id="BAABRN010000036">
    <property type="protein sequence ID" value="GAA5503037.1"/>
    <property type="molecule type" value="Genomic_DNA"/>
</dbReference>
<keyword evidence="2" id="KW-1185">Reference proteome</keyword>
<accession>A0ABP9VCT0</accession>
<dbReference type="Proteomes" id="UP001458946">
    <property type="component" value="Unassembled WGS sequence"/>
</dbReference>
<reference evidence="1 2" key="1">
    <citation type="submission" date="2024-02" db="EMBL/GenBank/DDBJ databases">
        <title>Deinococcus xinjiangensis NBRC 107630.</title>
        <authorList>
            <person name="Ichikawa N."/>
            <person name="Katano-Makiyama Y."/>
            <person name="Hidaka K."/>
        </authorList>
    </citation>
    <scope>NUCLEOTIDE SEQUENCE [LARGE SCALE GENOMIC DNA]</scope>
    <source>
        <strain evidence="1 2">NBRC 107630</strain>
    </source>
</reference>
<evidence type="ECO:0000313" key="2">
    <source>
        <dbReference type="Proteomes" id="UP001458946"/>
    </source>
</evidence>
<comment type="caution">
    <text evidence="1">The sequence shown here is derived from an EMBL/GenBank/DDBJ whole genome shotgun (WGS) entry which is preliminary data.</text>
</comment>
<gene>
    <name evidence="1" type="ORF">Dxin01_02786</name>
</gene>
<name>A0ABP9VCT0_9DEIO</name>
<evidence type="ECO:0000313" key="1">
    <source>
        <dbReference type="EMBL" id="GAA5503037.1"/>
    </source>
</evidence>
<protein>
    <submittedName>
        <fullName evidence="1">Uncharacterized protein</fullName>
    </submittedName>
</protein>
<organism evidence="1 2">
    <name type="scientific">Deinococcus xinjiangensis</name>
    <dbReference type="NCBI Taxonomy" id="457454"/>
    <lineage>
        <taxon>Bacteria</taxon>
        <taxon>Thermotogati</taxon>
        <taxon>Deinococcota</taxon>
        <taxon>Deinococci</taxon>
        <taxon>Deinococcales</taxon>
        <taxon>Deinococcaceae</taxon>
        <taxon>Deinococcus</taxon>
    </lineage>
</organism>